<proteinExistence type="predicted"/>
<reference evidence="1 2" key="1">
    <citation type="submission" date="2022-12" db="EMBL/GenBank/DDBJ databases">
        <title>Chromosome-scale assembly of the Ensete ventricosum genome.</title>
        <authorList>
            <person name="Dussert Y."/>
            <person name="Stocks J."/>
            <person name="Wendawek A."/>
            <person name="Woldeyes F."/>
            <person name="Nichols R.A."/>
            <person name="Borrell J.S."/>
        </authorList>
    </citation>
    <scope>NUCLEOTIDE SEQUENCE [LARGE SCALE GENOMIC DNA]</scope>
    <source>
        <strain evidence="2">cv. Maze</strain>
        <tissue evidence="1">Seeds</tissue>
    </source>
</reference>
<dbReference type="Proteomes" id="UP001222027">
    <property type="component" value="Unassembled WGS sequence"/>
</dbReference>
<organism evidence="1 2">
    <name type="scientific">Ensete ventricosum</name>
    <name type="common">Abyssinian banana</name>
    <name type="synonym">Musa ensete</name>
    <dbReference type="NCBI Taxonomy" id="4639"/>
    <lineage>
        <taxon>Eukaryota</taxon>
        <taxon>Viridiplantae</taxon>
        <taxon>Streptophyta</taxon>
        <taxon>Embryophyta</taxon>
        <taxon>Tracheophyta</taxon>
        <taxon>Spermatophyta</taxon>
        <taxon>Magnoliopsida</taxon>
        <taxon>Liliopsida</taxon>
        <taxon>Zingiberales</taxon>
        <taxon>Musaceae</taxon>
        <taxon>Ensete</taxon>
    </lineage>
</organism>
<evidence type="ECO:0000313" key="2">
    <source>
        <dbReference type="Proteomes" id="UP001222027"/>
    </source>
</evidence>
<protein>
    <submittedName>
        <fullName evidence="1">Uncharacterized protein</fullName>
    </submittedName>
</protein>
<evidence type="ECO:0000313" key="1">
    <source>
        <dbReference type="EMBL" id="KAJ8500593.1"/>
    </source>
</evidence>
<gene>
    <name evidence="1" type="ORF">OPV22_011145</name>
</gene>
<comment type="caution">
    <text evidence="1">The sequence shown here is derived from an EMBL/GenBank/DDBJ whole genome shotgun (WGS) entry which is preliminary data.</text>
</comment>
<name>A0AAV8RMV5_ENSVE</name>
<dbReference type="AlphaFoldDB" id="A0AAV8RMV5"/>
<keyword evidence="2" id="KW-1185">Reference proteome</keyword>
<sequence length="184" mass="20006">MMLRTAQNWMMSDAVPHACSAHVRACAVVVVPKQAPAPYPVALYCVRGSDDGFGARTMSRGTFVRLCCRSASRESSIADAMPQATAASISGVEGAKRWTGRAAFIARKSLPVTTATDAKITYRFDSRPLAFDLMLEEGAELVFRWASAVALNDFNGRRCRKAAIFHSLLRAQKEVDDALACKLC</sequence>
<accession>A0AAV8RMV5</accession>
<dbReference type="EMBL" id="JAQQAF010000003">
    <property type="protein sequence ID" value="KAJ8500593.1"/>
    <property type="molecule type" value="Genomic_DNA"/>
</dbReference>